<feature type="transmembrane region" description="Helical" evidence="9">
    <location>
        <begin position="64"/>
        <end position="82"/>
    </location>
</feature>
<dbReference type="AlphaFoldDB" id="A0A0D6P7G5"/>
<dbReference type="Pfam" id="PF00005">
    <property type="entry name" value="ABC_tran"/>
    <property type="match status" value="1"/>
</dbReference>
<keyword evidence="8 9" id="KW-0472">Membrane</keyword>
<gene>
    <name evidence="11" type="ORF">Asru_0240_17</name>
</gene>
<dbReference type="CDD" id="cd06581">
    <property type="entry name" value="TM_PBP1_LivM_like"/>
    <property type="match status" value="1"/>
</dbReference>
<feature type="transmembrane region" description="Helical" evidence="9">
    <location>
        <begin position="117"/>
        <end position="135"/>
    </location>
</feature>
<dbReference type="GO" id="GO:0005524">
    <property type="term" value="F:ATP binding"/>
    <property type="evidence" value="ECO:0007669"/>
    <property type="project" value="UniProtKB-KW"/>
</dbReference>
<dbReference type="Pfam" id="PF02653">
    <property type="entry name" value="BPD_transp_2"/>
    <property type="match status" value="1"/>
</dbReference>
<evidence type="ECO:0000256" key="2">
    <source>
        <dbReference type="ARBA" id="ARBA00022448"/>
    </source>
</evidence>
<dbReference type="GO" id="GO:0015658">
    <property type="term" value="F:branched-chain amino acid transmembrane transporter activity"/>
    <property type="evidence" value="ECO:0007669"/>
    <property type="project" value="InterPro"/>
</dbReference>
<feature type="transmembrane region" description="Helical" evidence="9">
    <location>
        <begin position="280"/>
        <end position="302"/>
    </location>
</feature>
<keyword evidence="12" id="KW-1185">Reference proteome</keyword>
<comment type="subcellular location">
    <subcellularLocation>
        <location evidence="1">Cell membrane</location>
        <topology evidence="1">Multi-pass membrane protein</topology>
    </subcellularLocation>
</comment>
<feature type="domain" description="ABC transporter" evidence="10">
    <location>
        <begin position="339"/>
        <end position="579"/>
    </location>
</feature>
<feature type="transmembrane region" description="Helical" evidence="9">
    <location>
        <begin position="88"/>
        <end position="110"/>
    </location>
</feature>
<keyword evidence="4 9" id="KW-0812">Transmembrane</keyword>
<evidence type="ECO:0000313" key="11">
    <source>
        <dbReference type="EMBL" id="GAN77138.1"/>
    </source>
</evidence>
<keyword evidence="7 9" id="KW-1133">Transmembrane helix</keyword>
<dbReference type="PROSITE" id="PS50893">
    <property type="entry name" value="ABC_TRANSPORTER_2"/>
    <property type="match status" value="1"/>
</dbReference>
<feature type="transmembrane region" description="Helical" evidence="9">
    <location>
        <begin position="246"/>
        <end position="268"/>
    </location>
</feature>
<dbReference type="InterPro" id="IPR003593">
    <property type="entry name" value="AAA+_ATPase"/>
</dbReference>
<keyword evidence="3" id="KW-1003">Cell membrane</keyword>
<protein>
    <submittedName>
        <fullName evidence="11">ABC transporter branched chain amino-acid permease</fullName>
    </submittedName>
</protein>
<organism evidence="11 12">
    <name type="scientific">Acidisphaera rubrifaciens HS-AP3</name>
    <dbReference type="NCBI Taxonomy" id="1231350"/>
    <lineage>
        <taxon>Bacteria</taxon>
        <taxon>Pseudomonadati</taxon>
        <taxon>Pseudomonadota</taxon>
        <taxon>Alphaproteobacteria</taxon>
        <taxon>Acetobacterales</taxon>
        <taxon>Acetobacteraceae</taxon>
        <taxon>Acidisphaera</taxon>
    </lineage>
</organism>
<evidence type="ECO:0000256" key="1">
    <source>
        <dbReference type="ARBA" id="ARBA00004651"/>
    </source>
</evidence>
<keyword evidence="2" id="KW-0813">Transport</keyword>
<evidence type="ECO:0000256" key="9">
    <source>
        <dbReference type="SAM" id="Phobius"/>
    </source>
</evidence>
<evidence type="ECO:0000256" key="5">
    <source>
        <dbReference type="ARBA" id="ARBA00022741"/>
    </source>
</evidence>
<evidence type="ECO:0000256" key="7">
    <source>
        <dbReference type="ARBA" id="ARBA00022989"/>
    </source>
</evidence>
<dbReference type="SMART" id="SM00382">
    <property type="entry name" value="AAA"/>
    <property type="match status" value="1"/>
</dbReference>
<dbReference type="InterPro" id="IPR001851">
    <property type="entry name" value="ABC_transp_permease"/>
</dbReference>
<sequence length="585" mass="60832">MARTPLLRGGVAVAIAAALVLAAPLALDQYAISILIRSFLFGAIAVTVDILWGYCGVLSFGQATYFGIGAYAFGLAVTQIGLSPGVALGALAAGCAVSALVAWLIAWLGFGPRVTPLYISVITLVEAVIFVQLIYSGGDFTGSSSGLSGFDTFDVSMEGWFRIAGLFLLAAVVLGAILVRSDAGRLLVAIRENEQRCRYCGIATARVKGVLLAGAAVIAALAGYAYAGYTDVIAPDLGNFQFGTELVIWVALGGRGTLYGPAAAAVLIDYASAYLGGTLPFIWQLIVGLVFIVVIVLMPQGIGPAVASLARRRPRAVAPPALATVADAEVGGDAAKPAIAVAGLSRHYGSLRVLDGIDFTARAGELVSLVGPNGAGKTTLIRCLSDGAERSGGSVAIEGTPIGRAAPEACVRLGLGRKFQAPNVFETLTVADALRIARARQERLSPWRRAQSIALPAAARLVLQATGLEDALATEVRHLSHGAKQALELAMVLAMQPRVLLLDEPTAGLTKGERTLIGGILTDLVRRHGLCILLVEHDLEFVREISSRIIVLHQGRILLDGSVAEVTGSELVRSIYTGTPEPAAA</sequence>
<comment type="caution">
    <text evidence="11">The sequence shown here is derived from an EMBL/GenBank/DDBJ whole genome shotgun (WGS) entry which is preliminary data.</text>
</comment>
<dbReference type="InterPro" id="IPR027417">
    <property type="entry name" value="P-loop_NTPase"/>
</dbReference>
<keyword evidence="6" id="KW-0067">ATP-binding</keyword>
<dbReference type="EMBL" id="BANB01000240">
    <property type="protein sequence ID" value="GAN77138.1"/>
    <property type="molecule type" value="Genomic_DNA"/>
</dbReference>
<dbReference type="GO" id="GO:0005886">
    <property type="term" value="C:plasma membrane"/>
    <property type="evidence" value="ECO:0007669"/>
    <property type="project" value="UniProtKB-SubCell"/>
</dbReference>
<dbReference type="GO" id="GO:0016887">
    <property type="term" value="F:ATP hydrolysis activity"/>
    <property type="evidence" value="ECO:0007669"/>
    <property type="project" value="InterPro"/>
</dbReference>
<dbReference type="InterPro" id="IPR051120">
    <property type="entry name" value="ABC_AA/LPS_Transport"/>
</dbReference>
<dbReference type="PANTHER" id="PTHR45772">
    <property type="entry name" value="CONSERVED COMPONENT OF ABC TRANSPORTER FOR NATURAL AMINO ACIDS-RELATED"/>
    <property type="match status" value="1"/>
</dbReference>
<feature type="transmembrane region" description="Helical" evidence="9">
    <location>
        <begin position="199"/>
        <end position="226"/>
    </location>
</feature>
<reference evidence="11 12" key="1">
    <citation type="submission" date="2012-11" db="EMBL/GenBank/DDBJ databases">
        <title>Whole genome sequence of Acidisphaera rubrifaciens HS-AP3.</title>
        <authorList>
            <person name="Azuma Y."/>
            <person name="Higashiura N."/>
            <person name="Hirakawa H."/>
            <person name="Matsushita K."/>
        </authorList>
    </citation>
    <scope>NUCLEOTIDE SEQUENCE [LARGE SCALE GENOMIC DNA]</scope>
    <source>
        <strain evidence="11 12">HS-AP3</strain>
    </source>
</reference>
<keyword evidence="5" id="KW-0547">Nucleotide-binding</keyword>
<feature type="transmembrane region" description="Helical" evidence="9">
    <location>
        <begin position="159"/>
        <end position="179"/>
    </location>
</feature>
<evidence type="ECO:0000256" key="6">
    <source>
        <dbReference type="ARBA" id="ARBA00022840"/>
    </source>
</evidence>
<proteinExistence type="predicted"/>
<evidence type="ECO:0000256" key="8">
    <source>
        <dbReference type="ARBA" id="ARBA00023136"/>
    </source>
</evidence>
<dbReference type="InterPro" id="IPR043428">
    <property type="entry name" value="LivM-like"/>
</dbReference>
<dbReference type="InterPro" id="IPR003439">
    <property type="entry name" value="ABC_transporter-like_ATP-bd"/>
</dbReference>
<evidence type="ECO:0000313" key="12">
    <source>
        <dbReference type="Proteomes" id="UP000032680"/>
    </source>
</evidence>
<dbReference type="RefSeq" id="WP_048861119.1">
    <property type="nucleotide sequence ID" value="NZ_BANB01000240.1"/>
</dbReference>
<dbReference type="PANTHER" id="PTHR45772:SF2">
    <property type="entry name" value="ABC TRANSPORTER ATP-BINDING PROTEIN"/>
    <property type="match status" value="1"/>
</dbReference>
<evidence type="ECO:0000256" key="4">
    <source>
        <dbReference type="ARBA" id="ARBA00022692"/>
    </source>
</evidence>
<dbReference type="Proteomes" id="UP000032680">
    <property type="component" value="Unassembled WGS sequence"/>
</dbReference>
<name>A0A0D6P7G5_9PROT</name>
<accession>A0A0D6P7G5</accession>
<dbReference type="SUPFAM" id="SSF52540">
    <property type="entry name" value="P-loop containing nucleoside triphosphate hydrolases"/>
    <property type="match status" value="1"/>
</dbReference>
<dbReference type="Gene3D" id="3.40.50.300">
    <property type="entry name" value="P-loop containing nucleotide triphosphate hydrolases"/>
    <property type="match status" value="1"/>
</dbReference>
<evidence type="ECO:0000259" key="10">
    <source>
        <dbReference type="PROSITE" id="PS50893"/>
    </source>
</evidence>
<evidence type="ECO:0000256" key="3">
    <source>
        <dbReference type="ARBA" id="ARBA00022475"/>
    </source>
</evidence>
<feature type="transmembrane region" description="Helical" evidence="9">
    <location>
        <begin position="32"/>
        <end position="52"/>
    </location>
</feature>